<dbReference type="SUPFAM" id="SSF53720">
    <property type="entry name" value="ALDH-like"/>
    <property type="match status" value="1"/>
</dbReference>
<organism evidence="2">
    <name type="scientific">Thermosphaera aggregans</name>
    <dbReference type="NCBI Taxonomy" id="54254"/>
    <lineage>
        <taxon>Archaea</taxon>
        <taxon>Thermoproteota</taxon>
        <taxon>Thermoprotei</taxon>
        <taxon>Desulfurococcales</taxon>
        <taxon>Desulfurococcaceae</taxon>
        <taxon>Thermosphaera</taxon>
    </lineage>
</organism>
<dbReference type="Pfam" id="PF05893">
    <property type="entry name" value="LuxC"/>
    <property type="match status" value="1"/>
</dbReference>
<name>A0A7C2FF00_9CREN</name>
<comment type="caution">
    <text evidence="2">The sequence shown here is derived from an EMBL/GenBank/DDBJ whole genome shotgun (WGS) entry which is preliminary data.</text>
</comment>
<protein>
    <submittedName>
        <fullName evidence="2">Uncharacterized protein</fullName>
    </submittedName>
</protein>
<evidence type="ECO:0000256" key="1">
    <source>
        <dbReference type="ARBA" id="ARBA00022857"/>
    </source>
</evidence>
<dbReference type="GO" id="GO:0008218">
    <property type="term" value="P:bioluminescence"/>
    <property type="evidence" value="ECO:0007669"/>
    <property type="project" value="InterPro"/>
</dbReference>
<dbReference type="EMBL" id="DSJT01000023">
    <property type="protein sequence ID" value="HEF87442.1"/>
    <property type="molecule type" value="Genomic_DNA"/>
</dbReference>
<keyword evidence="1" id="KW-0521">NADP</keyword>
<evidence type="ECO:0000313" key="2">
    <source>
        <dbReference type="EMBL" id="HEF87442.1"/>
    </source>
</evidence>
<sequence length="489" mass="54607">MMDESNFVKPIYVSKIETRDDGSGIYEPTVEWMDKFLTQSVRLSQSLVQLGFRKRVKVLNEIGKIWREKLPSIEEKLARNISRKTGYSVENVKLDLRLVEQVFNEANIIELFDKGLIGGWRSLDEPVEIGEGELVWNKPLVSSLIVSSGNTVIPAVLPAAVSLASGNVTILRPSFSNYPGVAEIFSTLFDMVETSFEGSKEVASALLVAYFKHDSSVLEHLLVSAPLGVVNYWGGEPGRSVIASRVLKNPFHPRLVVNGPLTGLAIIDEESFTENIAYKLAWDIVLYDQQLCSSPTYALFMGSKDNALKFARSLGEALNYVGGKFPRELGEGELYSLLLLRKSLEVQGASVLYSENPSNPWTIAVETADLGKHSGYSLKNPQATLRRRFIEIVVVEDIGKLGEKVSYLVENLRRSGVDKFQTASVKVSEKNLTHLLNTLSTLGIYRVVPIGESFFRTPLEPYDGEFLPKYFTYTMYIRLVEKSNTLKIL</sequence>
<dbReference type="InterPro" id="IPR008670">
    <property type="entry name" value="CoA_reduct_LuxC"/>
</dbReference>
<accession>A0A7C2FF00</accession>
<dbReference type="GO" id="GO:0003995">
    <property type="term" value="F:acyl-CoA dehydrogenase activity"/>
    <property type="evidence" value="ECO:0007669"/>
    <property type="project" value="InterPro"/>
</dbReference>
<dbReference type="InterPro" id="IPR016161">
    <property type="entry name" value="Ald_DH/histidinol_DH"/>
</dbReference>
<reference evidence="2" key="1">
    <citation type="journal article" date="2020" name="mSystems">
        <title>Genome- and Community-Level Interaction Insights into Carbon Utilization and Element Cycling Functions of Hydrothermarchaeota in Hydrothermal Sediment.</title>
        <authorList>
            <person name="Zhou Z."/>
            <person name="Liu Y."/>
            <person name="Xu W."/>
            <person name="Pan J."/>
            <person name="Luo Z.H."/>
            <person name="Li M."/>
        </authorList>
    </citation>
    <scope>NUCLEOTIDE SEQUENCE [LARGE SCALE GENOMIC DNA]</scope>
    <source>
        <strain evidence="2">SpSt-23</strain>
    </source>
</reference>
<dbReference type="AlphaFoldDB" id="A0A7C2FF00"/>
<gene>
    <name evidence="2" type="ORF">ENP55_03980</name>
</gene>
<proteinExistence type="predicted"/>